<dbReference type="PRINTS" id="PR00237">
    <property type="entry name" value="GPCRRHODOPSN"/>
</dbReference>
<dbReference type="SMART" id="SM01381">
    <property type="entry name" value="7TM_GPCR_Srsx"/>
    <property type="match status" value="1"/>
</dbReference>
<feature type="transmembrane region" description="Helical" evidence="11">
    <location>
        <begin position="167"/>
        <end position="190"/>
    </location>
</feature>
<dbReference type="EMBL" id="KB311678">
    <property type="protein sequence ID" value="ELT88806.1"/>
    <property type="molecule type" value="Genomic_DNA"/>
</dbReference>
<evidence type="ECO:0000256" key="9">
    <source>
        <dbReference type="ARBA" id="ARBA00023224"/>
    </source>
</evidence>
<dbReference type="InterPro" id="IPR000276">
    <property type="entry name" value="GPCR_Rhodpsn"/>
</dbReference>
<feature type="transmembrane region" description="Helical" evidence="11">
    <location>
        <begin position="115"/>
        <end position="138"/>
    </location>
</feature>
<gene>
    <name evidence="13" type="ORF">CAPTEDRAFT_63550</name>
</gene>
<evidence type="ECO:0000259" key="12">
    <source>
        <dbReference type="PROSITE" id="PS50262"/>
    </source>
</evidence>
<feature type="transmembrane region" description="Helical" evidence="11">
    <location>
        <begin position="248"/>
        <end position="269"/>
    </location>
</feature>
<feature type="non-terminal residue" evidence="13">
    <location>
        <position position="284"/>
    </location>
</feature>
<keyword evidence="10" id="KW-0449">Lipoprotein</keyword>
<dbReference type="InterPro" id="IPR001418">
    <property type="entry name" value="Opioid_rcpt"/>
</dbReference>
<dbReference type="PANTHER" id="PTHR24229:SF40">
    <property type="entry name" value="ALLATOSTATIN C RECEPTOR 1-RELATED"/>
    <property type="match status" value="1"/>
</dbReference>
<dbReference type="PANTHER" id="PTHR24229">
    <property type="entry name" value="NEUROPEPTIDES RECEPTOR"/>
    <property type="match status" value="1"/>
</dbReference>
<dbReference type="PRINTS" id="PR00384">
    <property type="entry name" value="OPIOIDR"/>
</dbReference>
<evidence type="ECO:0000313" key="15">
    <source>
        <dbReference type="Proteomes" id="UP000014760"/>
    </source>
</evidence>
<dbReference type="OMA" id="SLMCRTV"/>
<reference evidence="15" key="1">
    <citation type="submission" date="2012-12" db="EMBL/GenBank/DDBJ databases">
        <authorList>
            <person name="Hellsten U."/>
            <person name="Grimwood J."/>
            <person name="Chapman J.A."/>
            <person name="Shapiro H."/>
            <person name="Aerts A."/>
            <person name="Otillar R.P."/>
            <person name="Terry A.Y."/>
            <person name="Boore J.L."/>
            <person name="Simakov O."/>
            <person name="Marletaz F."/>
            <person name="Cho S.-J."/>
            <person name="Edsinger-Gonzales E."/>
            <person name="Havlak P."/>
            <person name="Kuo D.-H."/>
            <person name="Larsson T."/>
            <person name="Lv J."/>
            <person name="Arendt D."/>
            <person name="Savage R."/>
            <person name="Osoegawa K."/>
            <person name="de Jong P."/>
            <person name="Lindberg D.R."/>
            <person name="Seaver E.C."/>
            <person name="Weisblat D.A."/>
            <person name="Putnam N.H."/>
            <person name="Grigoriev I.V."/>
            <person name="Rokhsar D.S."/>
        </authorList>
    </citation>
    <scope>NUCLEOTIDE SEQUENCE</scope>
    <source>
        <strain evidence="15">I ESC-2004</strain>
    </source>
</reference>
<dbReference type="EMBL" id="AMQN01015169">
    <property type="status" value="NOT_ANNOTATED_CDS"/>
    <property type="molecule type" value="Genomic_DNA"/>
</dbReference>
<keyword evidence="2" id="KW-1003">Cell membrane</keyword>
<dbReference type="EnsemblMetazoa" id="CapteT63550">
    <property type="protein sequence ID" value="CapteP63550"/>
    <property type="gene ID" value="CapteG63550"/>
</dbReference>
<evidence type="ECO:0000256" key="10">
    <source>
        <dbReference type="ARBA" id="ARBA00023288"/>
    </source>
</evidence>
<proteinExistence type="predicted"/>
<evidence type="ECO:0000256" key="8">
    <source>
        <dbReference type="ARBA" id="ARBA00023170"/>
    </source>
</evidence>
<keyword evidence="8" id="KW-0675">Receptor</keyword>
<reference evidence="13 15" key="2">
    <citation type="journal article" date="2013" name="Nature">
        <title>Insights into bilaterian evolution from three spiralian genomes.</title>
        <authorList>
            <person name="Simakov O."/>
            <person name="Marletaz F."/>
            <person name="Cho S.J."/>
            <person name="Edsinger-Gonzales E."/>
            <person name="Havlak P."/>
            <person name="Hellsten U."/>
            <person name="Kuo D.H."/>
            <person name="Larsson T."/>
            <person name="Lv J."/>
            <person name="Arendt D."/>
            <person name="Savage R."/>
            <person name="Osoegawa K."/>
            <person name="de Jong P."/>
            <person name="Grimwood J."/>
            <person name="Chapman J.A."/>
            <person name="Shapiro H."/>
            <person name="Aerts A."/>
            <person name="Otillar R.P."/>
            <person name="Terry A.Y."/>
            <person name="Boore J.L."/>
            <person name="Grigoriev I.V."/>
            <person name="Lindberg D.R."/>
            <person name="Seaver E.C."/>
            <person name="Weisblat D.A."/>
            <person name="Putnam N.H."/>
            <person name="Rokhsar D.S."/>
        </authorList>
    </citation>
    <scope>NUCLEOTIDE SEQUENCE</scope>
    <source>
        <strain evidence="13 15">I ESC-2004</strain>
    </source>
</reference>
<keyword evidence="7" id="KW-0564">Palmitate</keyword>
<keyword evidence="5" id="KW-0297">G-protein coupled receptor</keyword>
<dbReference type="CDD" id="cd15094">
    <property type="entry name" value="7tmA_AstC_insect"/>
    <property type="match status" value="1"/>
</dbReference>
<dbReference type="Pfam" id="PF00001">
    <property type="entry name" value="7tm_1"/>
    <property type="match status" value="1"/>
</dbReference>
<evidence type="ECO:0000256" key="1">
    <source>
        <dbReference type="ARBA" id="ARBA00004651"/>
    </source>
</evidence>
<keyword evidence="3 11" id="KW-0812">Transmembrane</keyword>
<evidence type="ECO:0000256" key="7">
    <source>
        <dbReference type="ARBA" id="ARBA00023139"/>
    </source>
</evidence>
<evidence type="ECO:0000256" key="11">
    <source>
        <dbReference type="SAM" id="Phobius"/>
    </source>
</evidence>
<dbReference type="GO" id="GO:0004985">
    <property type="term" value="F:G protein-coupled opioid receptor activity"/>
    <property type="evidence" value="ECO:0007669"/>
    <property type="project" value="InterPro"/>
</dbReference>
<sequence>LISAIVYALICIVGLVGNGLVIFVITRYTKMKTVTNLYILNLSIADLLFILGLPLLITTTLMQGWPFGYACCKIYYMLTCINMFTGAFTLTVMSGDRFLAVCYPINSMRYRTPKYALIVIALTWIISFLVMMPIVLYAQSIKRTGGYTCSIKWPSTSAVQSWKVFTLYNLILGFVIPVLLISILYTLLIVRLRTTASSIKRRPHRKVTRLVSLIIGVYIICWLPYWAFQVHLITLPTGTNMPKWKINMFKVFTMLSYANSMINPLLYAFTNDNFRESFISAFKC</sequence>
<dbReference type="AlphaFoldDB" id="R7TCL2"/>
<feature type="domain" description="G-protein coupled receptors family 1 profile" evidence="12">
    <location>
        <begin position="17"/>
        <end position="267"/>
    </location>
</feature>
<dbReference type="STRING" id="283909.R7TCL2"/>
<reference evidence="14" key="3">
    <citation type="submission" date="2015-06" db="UniProtKB">
        <authorList>
            <consortium name="EnsemblMetazoa"/>
        </authorList>
    </citation>
    <scope>IDENTIFICATION</scope>
</reference>
<dbReference type="GO" id="GO:0042277">
    <property type="term" value="F:peptide binding"/>
    <property type="evidence" value="ECO:0007669"/>
    <property type="project" value="TreeGrafter"/>
</dbReference>
<dbReference type="GO" id="GO:0043005">
    <property type="term" value="C:neuron projection"/>
    <property type="evidence" value="ECO:0007669"/>
    <property type="project" value="TreeGrafter"/>
</dbReference>
<dbReference type="PROSITE" id="PS50262">
    <property type="entry name" value="G_PROTEIN_RECEP_F1_2"/>
    <property type="match status" value="1"/>
</dbReference>
<dbReference type="SUPFAM" id="SSF81321">
    <property type="entry name" value="Family A G protein-coupled receptor-like"/>
    <property type="match status" value="1"/>
</dbReference>
<evidence type="ECO:0000313" key="13">
    <source>
        <dbReference type="EMBL" id="ELT88806.1"/>
    </source>
</evidence>
<feature type="transmembrane region" description="Helical" evidence="11">
    <location>
        <begin position="37"/>
        <end position="62"/>
    </location>
</feature>
<evidence type="ECO:0000313" key="14">
    <source>
        <dbReference type="EnsemblMetazoa" id="CapteP63550"/>
    </source>
</evidence>
<keyword evidence="4 11" id="KW-1133">Transmembrane helix</keyword>
<feature type="transmembrane region" description="Helical" evidence="11">
    <location>
        <begin position="210"/>
        <end position="228"/>
    </location>
</feature>
<dbReference type="Proteomes" id="UP000014760">
    <property type="component" value="Unassembled WGS sequence"/>
</dbReference>
<dbReference type="HOGENOM" id="CLU_009579_8_1_1"/>
<dbReference type="GO" id="GO:0005886">
    <property type="term" value="C:plasma membrane"/>
    <property type="evidence" value="ECO:0007669"/>
    <property type="project" value="UniProtKB-SubCell"/>
</dbReference>
<keyword evidence="15" id="KW-1185">Reference proteome</keyword>
<accession>R7TCL2</accession>
<evidence type="ECO:0000256" key="2">
    <source>
        <dbReference type="ARBA" id="ARBA00022475"/>
    </source>
</evidence>
<keyword evidence="6 11" id="KW-0472">Membrane</keyword>
<dbReference type="OrthoDB" id="6076970at2759"/>
<evidence type="ECO:0000256" key="3">
    <source>
        <dbReference type="ARBA" id="ARBA00022692"/>
    </source>
</evidence>
<evidence type="ECO:0000256" key="5">
    <source>
        <dbReference type="ARBA" id="ARBA00023040"/>
    </source>
</evidence>
<dbReference type="Gene3D" id="1.20.1070.10">
    <property type="entry name" value="Rhodopsin 7-helix transmembrane proteins"/>
    <property type="match status" value="1"/>
</dbReference>
<feature type="transmembrane region" description="Helical" evidence="11">
    <location>
        <begin position="74"/>
        <end position="94"/>
    </location>
</feature>
<organism evidence="13">
    <name type="scientific">Capitella teleta</name>
    <name type="common">Polychaete worm</name>
    <dbReference type="NCBI Taxonomy" id="283909"/>
    <lineage>
        <taxon>Eukaryota</taxon>
        <taxon>Metazoa</taxon>
        <taxon>Spiralia</taxon>
        <taxon>Lophotrochozoa</taxon>
        <taxon>Annelida</taxon>
        <taxon>Polychaeta</taxon>
        <taxon>Sedentaria</taxon>
        <taxon>Scolecida</taxon>
        <taxon>Capitellidae</taxon>
        <taxon>Capitella</taxon>
    </lineage>
</organism>
<evidence type="ECO:0000256" key="6">
    <source>
        <dbReference type="ARBA" id="ARBA00023136"/>
    </source>
</evidence>
<evidence type="ECO:0000256" key="4">
    <source>
        <dbReference type="ARBA" id="ARBA00022989"/>
    </source>
</evidence>
<feature type="non-terminal residue" evidence="13">
    <location>
        <position position="1"/>
    </location>
</feature>
<comment type="subcellular location">
    <subcellularLocation>
        <location evidence="1">Cell membrane</location>
        <topology evidence="1">Multi-pass membrane protein</topology>
    </subcellularLocation>
</comment>
<keyword evidence="9" id="KW-0807">Transducer</keyword>
<feature type="transmembrane region" description="Helical" evidence="11">
    <location>
        <begin position="6"/>
        <end position="25"/>
    </location>
</feature>
<protein>
    <recommendedName>
        <fullName evidence="12">G-protein coupled receptors family 1 profile domain-containing protein</fullName>
    </recommendedName>
</protein>
<dbReference type="InterPro" id="IPR017452">
    <property type="entry name" value="GPCR_Rhodpsn_7TM"/>
</dbReference>
<name>R7TCL2_CAPTE</name>